<evidence type="ECO:0000313" key="3">
    <source>
        <dbReference type="Proteomes" id="UP001622496"/>
    </source>
</evidence>
<dbReference type="InterPro" id="IPR049251">
    <property type="entry name" value="DUF6884"/>
</dbReference>
<reference evidence="2 3" key="1">
    <citation type="submission" date="2022-10" db="EMBL/GenBank/DDBJ databases">
        <title>The complete genomes of actinobacterial strains from the NBC collection.</title>
        <authorList>
            <person name="Joergensen T.S."/>
            <person name="Alvarez Arevalo M."/>
            <person name="Sterndorff E.B."/>
            <person name="Faurdal D."/>
            <person name="Vuksanovic O."/>
            <person name="Mourched A.-S."/>
            <person name="Charusanti P."/>
            <person name="Shaw S."/>
            <person name="Blin K."/>
            <person name="Weber T."/>
        </authorList>
    </citation>
    <scope>NUCLEOTIDE SEQUENCE [LARGE SCALE GENOMIC DNA]</scope>
    <source>
        <strain evidence="2 3">NBC_00185</strain>
    </source>
</reference>
<evidence type="ECO:0000259" key="1">
    <source>
        <dbReference type="Pfam" id="PF21818"/>
    </source>
</evidence>
<feature type="domain" description="DUF6884" evidence="1">
    <location>
        <begin position="207"/>
        <end position="334"/>
    </location>
</feature>
<dbReference type="Proteomes" id="UP001622496">
    <property type="component" value="Chromosome"/>
</dbReference>
<protein>
    <recommendedName>
        <fullName evidence="1">DUF6884 domain-containing protein</fullName>
    </recommendedName>
</protein>
<dbReference type="EMBL" id="CP108135">
    <property type="protein sequence ID" value="WTP67145.1"/>
    <property type="molecule type" value="Genomic_DNA"/>
</dbReference>
<name>A0ABZ1K9R8_9ACTN</name>
<gene>
    <name evidence="2" type="ORF">OG560_17670</name>
</gene>
<evidence type="ECO:0000313" key="2">
    <source>
        <dbReference type="EMBL" id="WTP67145.1"/>
    </source>
</evidence>
<keyword evidence="3" id="KW-1185">Reference proteome</keyword>
<accession>A0ABZ1K9R8</accession>
<organism evidence="2 3">
    <name type="scientific">[Kitasatospora] papulosa</name>
    <dbReference type="NCBI Taxonomy" id="1464011"/>
    <lineage>
        <taxon>Bacteria</taxon>
        <taxon>Bacillati</taxon>
        <taxon>Actinomycetota</taxon>
        <taxon>Actinomycetes</taxon>
        <taxon>Kitasatosporales</taxon>
        <taxon>Streptomycetaceae</taxon>
        <taxon>Streptomyces</taxon>
    </lineage>
</organism>
<dbReference type="Pfam" id="PF21818">
    <property type="entry name" value="DUF6884"/>
    <property type="match status" value="1"/>
</dbReference>
<sequence>MSVTIPGALADHLADERPFDLETRATLDDARRGRGRTLVIEPKTVAPLHVISRRAEYLLGSAYATRPQKEAARVWLKRAGYAPQIITTRYASTEEAYDASQCSEDMRAGDVLVVEAEQAVAFLWQAWPCAVTVAHGEFHRAEGDPREVEANTGPSVRAAMDAAHAIGAPLARVEDQLEAEQAVEQAAADDAPEAHPTLEAARAEHRVVIIPCGAAKLDHAAPAAELYTGSYHRACARAAATLTANGGTVVILSALHGLVPLDRVLAPYEMRMGSTGSVTADVLREQARELGLDRADDVTILAGLSYTAPALAVWPHAATPLAGLPGMGHHLHALAAIAAGEQQPADEQGDGLYAPHGLRNLTTGHIRDETTGRAYCGAQLAGPNGAAVLTCAACRQIRDTAVAVAVVEADEQFAAVARAVDAVTYAEETGAHVATVADAEALFAAQLVTETDADAGTWRGEWIGEQVDDGLFALESGAEQGALFDDRATAPTTVEAAPQHAAPYCSPEVTRASVDAYLARTYPTLLALRNGEPPF</sequence>
<proteinExistence type="predicted"/>
<dbReference type="RefSeq" id="WP_406188392.1">
    <property type="nucleotide sequence ID" value="NZ_CP108135.1"/>
</dbReference>